<keyword evidence="3" id="KW-0813">Transport</keyword>
<gene>
    <name evidence="17" type="ORF">BEP19_11475</name>
</gene>
<dbReference type="EMBL" id="MCHY01000009">
    <property type="protein sequence ID" value="RKD22854.1"/>
    <property type="molecule type" value="Genomic_DNA"/>
</dbReference>
<proteinExistence type="inferred from homology"/>
<dbReference type="GO" id="GO:0005524">
    <property type="term" value="F:ATP binding"/>
    <property type="evidence" value="ECO:0007669"/>
    <property type="project" value="UniProtKB-KW"/>
</dbReference>
<feature type="domain" description="ABC transporter" evidence="16">
    <location>
        <begin position="2"/>
        <end position="250"/>
    </location>
</feature>
<dbReference type="PANTHER" id="PTHR43297:SF13">
    <property type="entry name" value="NICKEL ABC TRANSPORTER, ATP-BINDING PROTEIN"/>
    <property type="match status" value="1"/>
</dbReference>
<keyword evidence="4" id="KW-1003">Cell membrane</keyword>
<comment type="subunit">
    <text evidence="12">The complex is composed of two ATP-binding proteins (NikD and NikE), two transmembrane proteins (NikB and NikC) and a solute-binding protein (NikA).</text>
</comment>
<dbReference type="NCBIfam" id="TIGR01727">
    <property type="entry name" value="oligo_HPY"/>
    <property type="match status" value="1"/>
</dbReference>
<dbReference type="PROSITE" id="PS00211">
    <property type="entry name" value="ABC_TRANSPORTER_1"/>
    <property type="match status" value="1"/>
</dbReference>
<comment type="caution">
    <text evidence="17">The sequence shown here is derived from an EMBL/GenBank/DDBJ whole genome shotgun (WGS) entry which is preliminary data.</text>
</comment>
<evidence type="ECO:0000256" key="9">
    <source>
        <dbReference type="ARBA" id="ARBA00023065"/>
    </source>
</evidence>
<dbReference type="InterPro" id="IPR003439">
    <property type="entry name" value="ABC_transporter-like_ATP-bd"/>
</dbReference>
<dbReference type="CDD" id="cd03257">
    <property type="entry name" value="ABC_NikE_OppD_transporters"/>
    <property type="match status" value="1"/>
</dbReference>
<dbReference type="GO" id="GO:0015413">
    <property type="term" value="F:ABC-type nickel transporter activity"/>
    <property type="evidence" value="ECO:0007669"/>
    <property type="project" value="UniProtKB-EC"/>
</dbReference>
<dbReference type="Pfam" id="PF08352">
    <property type="entry name" value="oligo_HPY"/>
    <property type="match status" value="1"/>
</dbReference>
<keyword evidence="5" id="KW-0533">Nickel</keyword>
<accession>A0A419SGD8</accession>
<dbReference type="Gene3D" id="3.40.50.300">
    <property type="entry name" value="P-loop containing nucleotide triphosphate hydrolases"/>
    <property type="match status" value="1"/>
</dbReference>
<dbReference type="Pfam" id="PF00005">
    <property type="entry name" value="ABC_tran"/>
    <property type="match status" value="1"/>
</dbReference>
<comment type="catalytic activity">
    <reaction evidence="15">
        <text>Ni(2+)(out) + ATP + H2O = Ni(2+)(in) + ADP + phosphate + H(+)</text>
        <dbReference type="Rhea" id="RHEA:15557"/>
        <dbReference type="ChEBI" id="CHEBI:15377"/>
        <dbReference type="ChEBI" id="CHEBI:15378"/>
        <dbReference type="ChEBI" id="CHEBI:30616"/>
        <dbReference type="ChEBI" id="CHEBI:43474"/>
        <dbReference type="ChEBI" id="CHEBI:49786"/>
        <dbReference type="ChEBI" id="CHEBI:456216"/>
        <dbReference type="EC" id="7.2.2.11"/>
    </reaction>
    <physiologicalReaction direction="left-to-right" evidence="15">
        <dbReference type="Rhea" id="RHEA:15558"/>
    </physiologicalReaction>
</comment>
<evidence type="ECO:0000256" key="3">
    <source>
        <dbReference type="ARBA" id="ARBA00022448"/>
    </source>
</evidence>
<evidence type="ECO:0000256" key="10">
    <source>
        <dbReference type="ARBA" id="ARBA00023112"/>
    </source>
</evidence>
<dbReference type="InterPro" id="IPR013563">
    <property type="entry name" value="Oligopep_ABC_C"/>
</dbReference>
<dbReference type="SMART" id="SM00382">
    <property type="entry name" value="AAA"/>
    <property type="match status" value="1"/>
</dbReference>
<dbReference type="InterPro" id="IPR017871">
    <property type="entry name" value="ABC_transporter-like_CS"/>
</dbReference>
<comment type="similarity">
    <text evidence="2">Belongs to the ABC transporter superfamily.</text>
</comment>
<evidence type="ECO:0000256" key="4">
    <source>
        <dbReference type="ARBA" id="ARBA00022475"/>
    </source>
</evidence>
<evidence type="ECO:0000259" key="16">
    <source>
        <dbReference type="PROSITE" id="PS50893"/>
    </source>
</evidence>
<comment type="subcellular location">
    <subcellularLocation>
        <location evidence="1">Cell membrane</location>
        <topology evidence="1">Peripheral membrane protein</topology>
    </subcellularLocation>
</comment>
<organism evidence="17 18">
    <name type="scientific">Ammoniphilus oxalaticus</name>
    <dbReference type="NCBI Taxonomy" id="66863"/>
    <lineage>
        <taxon>Bacteria</taxon>
        <taxon>Bacillati</taxon>
        <taxon>Bacillota</taxon>
        <taxon>Bacilli</taxon>
        <taxon>Bacillales</taxon>
        <taxon>Paenibacillaceae</taxon>
        <taxon>Aneurinibacillus group</taxon>
        <taxon>Ammoniphilus</taxon>
    </lineage>
</organism>
<evidence type="ECO:0000256" key="5">
    <source>
        <dbReference type="ARBA" id="ARBA00022596"/>
    </source>
</evidence>
<dbReference type="InterPro" id="IPR050388">
    <property type="entry name" value="ABC_Ni/Peptide_Import"/>
</dbReference>
<evidence type="ECO:0000256" key="2">
    <source>
        <dbReference type="ARBA" id="ARBA00005417"/>
    </source>
</evidence>
<dbReference type="EC" id="7.2.2.11" evidence="13"/>
<keyword evidence="11" id="KW-0472">Membrane</keyword>
<sequence length="334" mass="37820">MLQVNDLYVNYKRDNNKAYVIQNLSMKIRRGERLGLVGESGCGKTTLARALLRLLSPNAVISSGQILLDGEDLLALSKEQMRKKRGKEIAFIPQNAMNALNPVHRIRDQLIELLYEHTSMPKKKALETIRAAIHSVDIHERHLNDYPHQLSGGMKQRIIIAMTLMLQPTLIIADEPTTALDVIVQQNILHKLRTMQEALNSALLFISHDLALVSSFCHTIVVMYGGKIMETCRMEQFLARASHPYSIGLQYASPNFSMNGEALITIPGMPPKLTELSKGCQFHERCPFVSDKCVSVEPKLQQIAEGHKVACHYVSEAQRFRREAKEIATWERRR</sequence>
<name>A0A419SGD8_9BACL</name>
<evidence type="ECO:0000256" key="14">
    <source>
        <dbReference type="ARBA" id="ARBA00044143"/>
    </source>
</evidence>
<evidence type="ECO:0000313" key="18">
    <source>
        <dbReference type="Proteomes" id="UP000284219"/>
    </source>
</evidence>
<dbReference type="RefSeq" id="WP_120190343.1">
    <property type="nucleotide sequence ID" value="NZ_MCHY01000009.1"/>
</dbReference>
<evidence type="ECO:0000256" key="7">
    <source>
        <dbReference type="ARBA" id="ARBA00022840"/>
    </source>
</evidence>
<dbReference type="InterPro" id="IPR003593">
    <property type="entry name" value="AAA+_ATPase"/>
</dbReference>
<dbReference type="GO" id="GO:0005886">
    <property type="term" value="C:plasma membrane"/>
    <property type="evidence" value="ECO:0007669"/>
    <property type="project" value="UniProtKB-SubCell"/>
</dbReference>
<evidence type="ECO:0000256" key="1">
    <source>
        <dbReference type="ARBA" id="ARBA00004202"/>
    </source>
</evidence>
<evidence type="ECO:0000256" key="15">
    <source>
        <dbReference type="ARBA" id="ARBA00048610"/>
    </source>
</evidence>
<evidence type="ECO:0000256" key="13">
    <source>
        <dbReference type="ARBA" id="ARBA00039098"/>
    </source>
</evidence>
<dbReference type="PROSITE" id="PS50893">
    <property type="entry name" value="ABC_TRANSPORTER_2"/>
    <property type="match status" value="1"/>
</dbReference>
<dbReference type="GO" id="GO:0016887">
    <property type="term" value="F:ATP hydrolysis activity"/>
    <property type="evidence" value="ECO:0007669"/>
    <property type="project" value="InterPro"/>
</dbReference>
<evidence type="ECO:0000256" key="11">
    <source>
        <dbReference type="ARBA" id="ARBA00023136"/>
    </source>
</evidence>
<evidence type="ECO:0000256" key="6">
    <source>
        <dbReference type="ARBA" id="ARBA00022741"/>
    </source>
</evidence>
<evidence type="ECO:0000313" key="17">
    <source>
        <dbReference type="EMBL" id="RKD22854.1"/>
    </source>
</evidence>
<keyword evidence="10" id="KW-0921">Nickel transport</keyword>
<dbReference type="InterPro" id="IPR027417">
    <property type="entry name" value="P-loop_NTPase"/>
</dbReference>
<reference evidence="17 18" key="1">
    <citation type="submission" date="2016-08" db="EMBL/GenBank/DDBJ databases">
        <title>Novel Firmicute Genomes.</title>
        <authorList>
            <person name="Poppleton D.I."/>
            <person name="Gribaldo S."/>
        </authorList>
    </citation>
    <scope>NUCLEOTIDE SEQUENCE [LARGE SCALE GENOMIC DNA]</scope>
    <source>
        <strain evidence="17 18">RAOx-1</strain>
    </source>
</reference>
<dbReference type="PANTHER" id="PTHR43297">
    <property type="entry name" value="OLIGOPEPTIDE TRANSPORT ATP-BINDING PROTEIN APPD"/>
    <property type="match status" value="1"/>
</dbReference>
<keyword evidence="8" id="KW-1278">Translocase</keyword>
<dbReference type="FunFam" id="3.40.50.300:FF:000016">
    <property type="entry name" value="Oligopeptide ABC transporter ATP-binding component"/>
    <property type="match status" value="1"/>
</dbReference>
<keyword evidence="6" id="KW-0547">Nucleotide-binding</keyword>
<keyword evidence="18" id="KW-1185">Reference proteome</keyword>
<dbReference type="SUPFAM" id="SSF52540">
    <property type="entry name" value="P-loop containing nucleoside triphosphate hydrolases"/>
    <property type="match status" value="1"/>
</dbReference>
<keyword evidence="9" id="KW-0406">Ion transport</keyword>
<keyword evidence="7" id="KW-0067">ATP-binding</keyword>
<dbReference type="GO" id="GO:0015833">
    <property type="term" value="P:peptide transport"/>
    <property type="evidence" value="ECO:0007669"/>
    <property type="project" value="InterPro"/>
</dbReference>
<evidence type="ECO:0000256" key="12">
    <source>
        <dbReference type="ARBA" id="ARBA00038669"/>
    </source>
</evidence>
<dbReference type="Proteomes" id="UP000284219">
    <property type="component" value="Unassembled WGS sequence"/>
</dbReference>
<evidence type="ECO:0000256" key="8">
    <source>
        <dbReference type="ARBA" id="ARBA00022967"/>
    </source>
</evidence>
<protein>
    <recommendedName>
        <fullName evidence="14">Nickel import system ATP-binding protein NikD</fullName>
        <ecNumber evidence="13">7.2.2.11</ecNumber>
    </recommendedName>
</protein>
<dbReference type="OrthoDB" id="47989at2"/>
<dbReference type="AlphaFoldDB" id="A0A419SGD8"/>